<feature type="compositionally biased region" description="Pro residues" evidence="1">
    <location>
        <begin position="78"/>
        <end position="95"/>
    </location>
</feature>
<evidence type="ECO:0000313" key="4">
    <source>
        <dbReference type="Proteomes" id="UP000001261"/>
    </source>
</evidence>
<dbReference type="InParanoid" id="A0A0D8JVF3"/>
<dbReference type="CDD" id="cd02659">
    <property type="entry name" value="peptidase_C19C"/>
    <property type="match status" value="1"/>
</dbReference>
<proteinExistence type="predicted"/>
<name>A0A0D8JVF3_COCIM</name>
<feature type="domain" description="USP" evidence="2">
    <location>
        <begin position="1623"/>
        <end position="1951"/>
    </location>
</feature>
<organism evidence="3 4">
    <name type="scientific">Coccidioides immitis (strain RS)</name>
    <name type="common">Valley fever fungus</name>
    <dbReference type="NCBI Taxonomy" id="246410"/>
    <lineage>
        <taxon>Eukaryota</taxon>
        <taxon>Fungi</taxon>
        <taxon>Dikarya</taxon>
        <taxon>Ascomycota</taxon>
        <taxon>Pezizomycotina</taxon>
        <taxon>Eurotiomycetes</taxon>
        <taxon>Eurotiomycetidae</taxon>
        <taxon>Onygenales</taxon>
        <taxon>Onygenaceae</taxon>
        <taxon>Coccidioides</taxon>
    </lineage>
</organism>
<evidence type="ECO:0000256" key="1">
    <source>
        <dbReference type="SAM" id="MobiDB-lite"/>
    </source>
</evidence>
<dbReference type="InterPro" id="IPR018200">
    <property type="entry name" value="USP_CS"/>
</dbReference>
<dbReference type="PANTHER" id="PTHR24006">
    <property type="entry name" value="UBIQUITIN CARBOXYL-TERMINAL HYDROLASE"/>
    <property type="match status" value="1"/>
</dbReference>
<gene>
    <name evidence="3" type="ORF">CIMG_00853</name>
</gene>
<dbReference type="Gene3D" id="3.90.70.10">
    <property type="entry name" value="Cysteine proteinases"/>
    <property type="match status" value="1"/>
</dbReference>
<feature type="region of interest" description="Disordered" evidence="1">
    <location>
        <begin position="1"/>
        <end position="163"/>
    </location>
</feature>
<dbReference type="RefSeq" id="XP_004445877.1">
    <property type="nucleotide sequence ID" value="XM_004445820.1"/>
</dbReference>
<dbReference type="GO" id="GO:0016579">
    <property type="term" value="P:protein deubiquitination"/>
    <property type="evidence" value="ECO:0007669"/>
    <property type="project" value="InterPro"/>
</dbReference>
<dbReference type="PANTHER" id="PTHR24006:SF827">
    <property type="entry name" value="UBIQUITIN CARBOXYL-TERMINAL HYDROLASE 34"/>
    <property type="match status" value="1"/>
</dbReference>
<sequence length="2548" mass="288949">MVACPLDVSSCSQLAASKEVDPPLSPNELMEDSDPRSTRKRPRLDSGNDSLESMAMSTHSPVGGDDDRPSQSNSNPSAPLPPTSRPSTPEFPSPHRPASRVTINMKSPVLSNPQGTVSDELSIIPSAEAQGHDPSSPQRHPSPDVPTQNNKAISITSSPSPTQSVKIEVAELEDIDQSPSTSNWRSLGDALQAPSMVEEVVQIQEQFSPIESFPRVRQSFDNREVIDDIRNVIEKGHLRATPFFVAVKQWFDQCVNNLDQITYETFVEDRDFWEEIPAVVEGLVRREAELLPDEGDGPWQCLHGFCVSYAELALHIVQLDNILLRSYTPEPNRRLDLLSRTYWNPLGWILQAKHIPFYKTMENEYGLEVATLLAQINESICRPEMNTLQVIAEFAKLILEVLPHQPIQAPNFANALSVIHNIVESGCEAKKFVADEALFKPSTFVEIISQAYEFFRSIDVTYQALISKKAAWVAGDISDTILRAISCTYSNICAFDHQLGIQIAQDLEIIYPEGTTPRDFAQIIHFGWKFKVLKKYITDGRMELRVLGVDTMQQDLVNVWKTNINGNPAGVDYPITRYLVNFIKDNKIVDYIVGVDSHPQLISRSGNIVGFLLVTGTYTDQDTDIIWKTVTESHDPRTVSEVLSMLTRTFSMHSQGSSSLLYLCTKLIELPLNRFDARMIDYCEQLLSTFRMRYGDRGRNTPDYTPVDVVPLRLCVRLIREITSVQEISPEQKSHLQRFASRHLFLLIEHGINDRDKMELFEQCIQDISEMNEFTVGSINALVALISPFDTQDIRRLALEFDFTSLIIEELAHALNSDPSGFSEPELSPDLTPRIQLLQRIVEKVPETVSADLADKLWDSLFSSKKIGDQNRSFAWDILSRCASRCGKKNPFLERCMNEYLPRILPDDFTADILSFAEQAVSYDIRFHEGPVLEEHEVIAVPGMDRIWHIILTAPSVDIGIRAINFAIEIYLDHPLIRKAPRSAAEVTHVSLVDRCVDQLREAANKLKTFTDGPASGEDEAMVIVPSSDESRMEELKFSRSLLFLKQLLHGLRTRPQYTPPQSSPPILPLRNEEMKGEIIQISYQAFNGNSQTQIRTLRTGDLATLSELSQRIARLTGFSKFTLITGGRFLDLVGNGNRTLRDLKLPSTGLLIVRKNFDALEGSFGGRRQSLTLVDSEVLKHFNDLYEFLNLDERLSKEIFDFLILFPPQQRVREFVRSADTPESEMFPLDRPYKLLYSISSLMVCVREEALEANPDQEFISRTIKNLATFLLHPEMSESLGSSLVKLTFACNFVDCLLAALTAKSTADNSEPFFDDPSGLVTCLLKFVFLGKTTSQLPLAEFPLQKLISNSFAALLEASMHDKRVWEIFKQNTDMDDIVLTLLLRDPRPAVRQDIAGIIFALCGMSPSQKQSSKASPKELGLSEKLETTTGIDIVGTLWKSLTSLIPRSIEFPRTGQQFFEVALVVFQTVGSLSPEDLVFGDYLKQWGNVLLCHRSHEFVGREPMDCIVLGFAHLLKKCMELSQPKSIIADTRDLMDQLFATYLFPDLSEQIDTEVIEPAIPVMHTETRQEIYNVLLLLCEDETNCEQMLEILEDVIPRDYTYDPSWVFDRYKTIRSPEGYAGLRNLSNTCYLNSLFTQLFMNIDFRKFMLQVPAEETDPNQRLLVETKRLFAYMQNTWQKSVDTLPTVEAIRTFENEMIDITIQMDVDEFYNLLFDRWEGQIQSTEDKKAFRSFYGGQLVQQIKSKECEHISERVEPFSAIQCDIKGKSGLEDSLRAYVEGEMMQGDNKYSCTSCNRHVDAVKRACLKDIPDNLIFHLKRFDFDVSSMMRSKINDEFHFPERIDMAPFKVEHLSNADAPVEADIFELVGVLVHSGTAESGHYYSYIKERPSRNFGSWVEFNDADVSRFDPSKIPDLCFGGINDPYHGPNLGPVRFNKVWNAYMLFYQRVSSMEVAQSEYKLSLTDTPVTIPLPLELGNHIAMENELFLRAYCLLDPNHTRFILGLVQLCRKAVLSGGAKNSKLQKAAVYVALDALDQLVSRTKEAPALEQLFAELDLATEENPYAAFWVLEWTANRRFGIRNLLLKCPNTVIRAGFSALLISSLARLKDRLADPTLEPVRATRYSQEYTILLENILTNLHHLWSGIHLYYRAWDDYFELILSIAKFGEFEVEVILDHGFMLKCLEIIWLDKEDSKKLKCHYSNYFRLIEKGRKFSLFKLMELLYLLFNYIDWSLPPSAEMQQRTNQNGKFSMSVDEADLICPLGRHKELAIVRKIIEQQANPAVTRQILRLLVELPSPNVLLDSVYKAIEEGLASEPSALIVPFLEATLVFCEFAPDAERILGLVDFAIKSVETLDDAGAEFIGFLRGLLEIQNNKIGQDDAWFWCLVLERTPEWGPCLLLFEDQAVRTGAYEFLQQLIFSKEDEELPEPHRQYYQKIGRGLAQACLEKLQALYLGGVSSPLTINARLLEAITLVVNHCTETYFDENENEEDLEFLQQASSILASVGQMTVDVPEEFISGSDFPSDAWEDNSMMGSDSDIGFAGSP</sequence>
<dbReference type="OrthoDB" id="420187at2759"/>
<dbReference type="EMBL" id="GG704911">
    <property type="protein sequence ID" value="KJF60258.1"/>
    <property type="molecule type" value="Genomic_DNA"/>
</dbReference>
<dbReference type="PROSITE" id="PS50235">
    <property type="entry name" value="USP_3"/>
    <property type="match status" value="1"/>
</dbReference>
<dbReference type="KEGG" id="cim:CIMG_00853"/>
<reference evidence="4" key="1">
    <citation type="journal article" date="2009" name="Genome Res.">
        <title>Comparative genomic analyses of the human fungal pathogens Coccidioides and their relatives.</title>
        <authorList>
            <person name="Sharpton T.J."/>
            <person name="Stajich J.E."/>
            <person name="Rounsley S.D."/>
            <person name="Gardner M.J."/>
            <person name="Wortman J.R."/>
            <person name="Jordar V.S."/>
            <person name="Maiti R."/>
            <person name="Kodira C.D."/>
            <person name="Neafsey D.E."/>
            <person name="Zeng Q."/>
            <person name="Hung C.-Y."/>
            <person name="McMahan C."/>
            <person name="Muszewska A."/>
            <person name="Grynberg M."/>
            <person name="Mandel M.A."/>
            <person name="Kellner E.M."/>
            <person name="Barker B.M."/>
            <person name="Galgiani J.N."/>
            <person name="Orbach M.J."/>
            <person name="Kirkland T.N."/>
            <person name="Cole G.T."/>
            <person name="Henn M.R."/>
            <person name="Birren B.W."/>
            <person name="Taylor J.W."/>
        </authorList>
    </citation>
    <scope>NUCLEOTIDE SEQUENCE [LARGE SCALE GENOMIC DNA]</scope>
    <source>
        <strain evidence="4">RS</strain>
    </source>
</reference>
<dbReference type="Proteomes" id="UP000001261">
    <property type="component" value="Unassembled WGS sequence"/>
</dbReference>
<reference evidence="4" key="2">
    <citation type="journal article" date="2010" name="Genome Res.">
        <title>Population genomic sequencing of Coccidioides fungi reveals recent hybridization and transposon control.</title>
        <authorList>
            <person name="Neafsey D.E."/>
            <person name="Barker B.M."/>
            <person name="Sharpton T.J."/>
            <person name="Stajich J.E."/>
            <person name="Park D.J."/>
            <person name="Whiston E."/>
            <person name="Hung C.-Y."/>
            <person name="McMahan C."/>
            <person name="White J."/>
            <person name="Sykes S."/>
            <person name="Heiman D."/>
            <person name="Young S."/>
            <person name="Zeng Q."/>
            <person name="Abouelleil A."/>
            <person name="Aftuck L."/>
            <person name="Bessette D."/>
            <person name="Brown A."/>
            <person name="FitzGerald M."/>
            <person name="Lui A."/>
            <person name="Macdonald J.P."/>
            <person name="Priest M."/>
            <person name="Orbach M.J."/>
            <person name="Galgiani J.N."/>
            <person name="Kirkland T.N."/>
            <person name="Cole G.T."/>
            <person name="Birren B.W."/>
            <person name="Henn M.R."/>
            <person name="Taylor J.W."/>
            <person name="Rounsley S.D."/>
        </authorList>
    </citation>
    <scope>GENOME REANNOTATION</scope>
    <source>
        <strain evidence="4">RS</strain>
    </source>
</reference>
<accession>A0A0D8JVF3</accession>
<dbReference type="VEuPathDB" id="FungiDB:CIMG_00853"/>
<protein>
    <submittedName>
        <fullName evidence="3">Ubiquitin C-terminal hydrolase, variant</fullName>
    </submittedName>
</protein>
<evidence type="ECO:0000313" key="3">
    <source>
        <dbReference type="EMBL" id="KJF60258.1"/>
    </source>
</evidence>
<evidence type="ECO:0000259" key="2">
    <source>
        <dbReference type="PROSITE" id="PS50235"/>
    </source>
</evidence>
<feature type="compositionally biased region" description="Low complexity" evidence="1">
    <location>
        <begin position="153"/>
        <end position="162"/>
    </location>
</feature>
<keyword evidence="3" id="KW-0378">Hydrolase</keyword>
<dbReference type="GO" id="GO:0004843">
    <property type="term" value="F:cysteine-type deubiquitinase activity"/>
    <property type="evidence" value="ECO:0007669"/>
    <property type="project" value="InterPro"/>
</dbReference>
<feature type="compositionally biased region" description="Polar residues" evidence="1">
    <location>
        <begin position="101"/>
        <end position="119"/>
    </location>
</feature>
<dbReference type="GeneID" id="4567793"/>
<dbReference type="STRING" id="246410.A0A0D8JVF3"/>
<dbReference type="Pfam" id="PF12030">
    <property type="entry name" value="DUF3517"/>
    <property type="match status" value="1"/>
</dbReference>
<dbReference type="InterPro" id="IPR038765">
    <property type="entry name" value="Papain-like_cys_pep_sf"/>
</dbReference>
<feature type="compositionally biased region" description="Polar residues" evidence="1">
    <location>
        <begin position="47"/>
        <end position="60"/>
    </location>
</feature>
<dbReference type="InterPro" id="IPR028889">
    <property type="entry name" value="USP"/>
</dbReference>
<dbReference type="InterPro" id="IPR021905">
    <property type="entry name" value="DUF3517"/>
</dbReference>
<dbReference type="Pfam" id="PF00443">
    <property type="entry name" value="UCH"/>
    <property type="match status" value="1"/>
</dbReference>
<dbReference type="GO" id="GO:0005634">
    <property type="term" value="C:nucleus"/>
    <property type="evidence" value="ECO:0007669"/>
    <property type="project" value="TreeGrafter"/>
</dbReference>
<dbReference type="SUPFAM" id="SSF54001">
    <property type="entry name" value="Cysteine proteinases"/>
    <property type="match status" value="1"/>
</dbReference>
<dbReference type="FunFam" id="3.90.70.10:FF:000136">
    <property type="entry name" value="Ubiquitin C-terminal hydrolase, putative"/>
    <property type="match status" value="1"/>
</dbReference>
<feature type="compositionally biased region" description="Polar residues" evidence="1">
    <location>
        <begin position="133"/>
        <end position="152"/>
    </location>
</feature>
<keyword evidence="4" id="KW-1185">Reference proteome</keyword>
<dbReference type="InterPro" id="IPR050164">
    <property type="entry name" value="Peptidase_C19"/>
</dbReference>
<dbReference type="InterPro" id="IPR001394">
    <property type="entry name" value="Peptidase_C19_UCH"/>
</dbReference>
<dbReference type="PROSITE" id="PS00973">
    <property type="entry name" value="USP_2"/>
    <property type="match status" value="1"/>
</dbReference>
<dbReference type="GO" id="GO:0005829">
    <property type="term" value="C:cytosol"/>
    <property type="evidence" value="ECO:0007669"/>
    <property type="project" value="TreeGrafter"/>
</dbReference>